<organism evidence="2 3">
    <name type="scientific">Streptacidiphilus cavernicola</name>
    <dbReference type="NCBI Taxonomy" id="3342716"/>
    <lineage>
        <taxon>Bacteria</taxon>
        <taxon>Bacillati</taxon>
        <taxon>Actinomycetota</taxon>
        <taxon>Actinomycetes</taxon>
        <taxon>Kitasatosporales</taxon>
        <taxon>Streptomycetaceae</taxon>
        <taxon>Streptacidiphilus</taxon>
    </lineage>
</organism>
<sequence length="263" mass="28263">MDPAVEWRVHGVSVEGYRHRRSGTPCQDAWLSREFGPPEAPVTVLAVADGAGSRSRSDEGSALAVRLAAAGFARRAAERPRTAAGVRSALREAFLDVRDEFLRRTGPDAKEFATTLTVVVLAPDWIGHLSVGDGFVVLRAGTVDGVPQFHLLPQPDAASEYSNETVFLTSAEAERSVRTACVRDPGVDGVLLSTDGLAQLALSWADGRPQQPKPSFVAAMLRSLDSPGEDPEEDERALAVLLRSDQLTAVNADDKTLLRAVRR</sequence>
<evidence type="ECO:0000259" key="1">
    <source>
        <dbReference type="Pfam" id="PF13672"/>
    </source>
</evidence>
<evidence type="ECO:0000313" key="3">
    <source>
        <dbReference type="Proteomes" id="UP001592528"/>
    </source>
</evidence>
<dbReference type="EMBL" id="JBHEZZ010000003">
    <property type="protein sequence ID" value="MFC1401083.1"/>
    <property type="molecule type" value="Genomic_DNA"/>
</dbReference>
<dbReference type="Pfam" id="PF13672">
    <property type="entry name" value="PP2C_2"/>
    <property type="match status" value="1"/>
</dbReference>
<dbReference type="InterPro" id="IPR036457">
    <property type="entry name" value="PPM-type-like_dom_sf"/>
</dbReference>
<proteinExistence type="predicted"/>
<name>A0ABV6UI07_9ACTN</name>
<comment type="caution">
    <text evidence="2">The sequence shown here is derived from an EMBL/GenBank/DDBJ whole genome shotgun (WGS) entry which is preliminary data.</text>
</comment>
<dbReference type="Gene3D" id="3.60.40.10">
    <property type="entry name" value="PPM-type phosphatase domain"/>
    <property type="match status" value="1"/>
</dbReference>
<gene>
    <name evidence="2" type="ORF">ACEZDJ_07265</name>
</gene>
<dbReference type="GO" id="GO:0004722">
    <property type="term" value="F:protein serine/threonine phosphatase activity"/>
    <property type="evidence" value="ECO:0007669"/>
    <property type="project" value="UniProtKB-EC"/>
</dbReference>
<dbReference type="SUPFAM" id="SSF81606">
    <property type="entry name" value="PP2C-like"/>
    <property type="match status" value="1"/>
</dbReference>
<keyword evidence="2" id="KW-0378">Hydrolase</keyword>
<keyword evidence="3" id="KW-1185">Reference proteome</keyword>
<dbReference type="EC" id="3.1.3.16" evidence="2"/>
<dbReference type="InterPro" id="IPR001932">
    <property type="entry name" value="PPM-type_phosphatase-like_dom"/>
</dbReference>
<dbReference type="Proteomes" id="UP001592528">
    <property type="component" value="Unassembled WGS sequence"/>
</dbReference>
<evidence type="ECO:0000313" key="2">
    <source>
        <dbReference type="EMBL" id="MFC1401083.1"/>
    </source>
</evidence>
<dbReference type="RefSeq" id="WP_030251941.1">
    <property type="nucleotide sequence ID" value="NZ_JBHEZZ010000003.1"/>
</dbReference>
<feature type="domain" description="PPM-type phosphatase" evidence="1">
    <location>
        <begin position="16"/>
        <end position="228"/>
    </location>
</feature>
<reference evidence="2 3" key="1">
    <citation type="submission" date="2024-09" db="EMBL/GenBank/DDBJ databases">
        <authorList>
            <person name="Lee S.D."/>
        </authorList>
    </citation>
    <scope>NUCLEOTIDE SEQUENCE [LARGE SCALE GENOMIC DNA]</scope>
    <source>
        <strain evidence="2 3">N1-5</strain>
    </source>
</reference>
<protein>
    <submittedName>
        <fullName evidence="2">PP2C family serine/threonine-protein phosphatase</fullName>
        <ecNumber evidence="2">3.1.3.16</ecNumber>
    </submittedName>
</protein>
<accession>A0ABV6UI07</accession>